<dbReference type="OrthoDB" id="1711508at2759"/>
<reference evidence="7 8" key="1">
    <citation type="submission" date="2017-03" db="EMBL/GenBank/DDBJ databases">
        <title>An alternative strategy for trypanosome survival in the mammalian bloodstream revealed through genome and transcriptome analysis of the ubiquitous bovine parasite Trypanosoma (Megatrypanum) theileri.</title>
        <authorList>
            <person name="Kelly S."/>
            <person name="Ivens A."/>
            <person name="Mott A."/>
            <person name="O'Neill E."/>
            <person name="Emms D."/>
            <person name="Macleod O."/>
            <person name="Voorheis P."/>
            <person name="Matthews J."/>
            <person name="Matthews K."/>
            <person name="Carrington M."/>
        </authorList>
    </citation>
    <scope>NUCLEOTIDE SEQUENCE [LARGE SCALE GENOMIC DNA]</scope>
    <source>
        <strain evidence="7">Edinburgh</strain>
    </source>
</reference>
<accession>A0A1X0P5X7</accession>
<feature type="compositionally biased region" description="Low complexity" evidence="4">
    <location>
        <begin position="479"/>
        <end position="493"/>
    </location>
</feature>
<dbReference type="PROSITE" id="PS50969">
    <property type="entry name" value="FCP1"/>
    <property type="match status" value="1"/>
</dbReference>
<dbReference type="InterPro" id="IPR004274">
    <property type="entry name" value="FCP1_dom"/>
</dbReference>
<keyword evidence="2" id="KW-0809">Transit peptide</keyword>
<sequence>MAAAHPSIRTERFEVDQYVRVELSGGRAEIGVVVALDEPNERAVIATRNGYEITVNLSSVRRAFLLVLDLNGVLVARGRGTFVDRPGVDEFVRFVMNNFVVAVWTSGLERTSIPIIEKIFDNYQDRLLFKFYRSECTERPTPENSYRTIKNLQRIFDAYPKSFHAVNTIIVDDSPDKCSHPDIALCPVPFNDPKKQVDDNGLAMAMEVLKEVLRVESHAPLIRASEERLAALAAKEEQERKEREEEQLQEEYLVSNNNNNNNNNNAIGLSINMKDFSIYGNTMKQEGTSDTFVGKQRLCCDNLCGRCTREHCRFSHDPDDGKRPCSKKNFCRRGHAQRWTDKSEHEVTAVETTTQEYPKGPSNPVTFDVSNIVSFFSTNPDQQKQHQNRQFQDNLAGINVLKQEEPKITRQHQDPKQNPKQEKHKEKYKQDRRQKDVRDSGHQWEGKNLSLGKGTDREIKGGVQSLGIDRGLLHDTPATTTTTTTSSSVSGSTARRFTGDTRDGGALLRNLQASLLGGTNISEASASGEPNRRKNRR</sequence>
<dbReference type="SMART" id="SM00577">
    <property type="entry name" value="CPDc"/>
    <property type="match status" value="1"/>
</dbReference>
<comment type="function">
    <text evidence="2">Essential component of the TIM23 complex, a complex that mediates the translocation of transit peptide-containing proteins across the mitochondrial inner membrane.</text>
</comment>
<evidence type="ECO:0000313" key="8">
    <source>
        <dbReference type="Proteomes" id="UP000192257"/>
    </source>
</evidence>
<keyword evidence="2" id="KW-0811">Translocation</keyword>
<gene>
    <name evidence="7" type="ORF">TM35_000044890</name>
</gene>
<dbReference type="InterPro" id="IPR000571">
    <property type="entry name" value="Znf_CCCH"/>
</dbReference>
<keyword evidence="1" id="KW-0862">Zinc</keyword>
<comment type="similarity">
    <text evidence="2">Belongs to the TIM50 family.</text>
</comment>
<dbReference type="SUPFAM" id="SSF56784">
    <property type="entry name" value="HAD-like"/>
    <property type="match status" value="1"/>
</dbReference>
<keyword evidence="2" id="KW-0653">Protein transport</keyword>
<feature type="compositionally biased region" description="Basic and acidic residues" evidence="4">
    <location>
        <begin position="404"/>
        <end position="445"/>
    </location>
</feature>
<dbReference type="GO" id="GO:0005744">
    <property type="term" value="C:TIM23 mitochondrial import inner membrane translocase complex"/>
    <property type="evidence" value="ECO:0007669"/>
    <property type="project" value="UniProtKB-UniRule"/>
</dbReference>
<evidence type="ECO:0000313" key="7">
    <source>
        <dbReference type="EMBL" id="ORC92275.1"/>
    </source>
</evidence>
<keyword evidence="3" id="KW-0175">Coiled coil</keyword>
<feature type="region of interest" description="Disordered" evidence="4">
    <location>
        <begin position="404"/>
        <end position="537"/>
    </location>
</feature>
<dbReference type="EMBL" id="NBCO01000004">
    <property type="protein sequence ID" value="ORC92275.1"/>
    <property type="molecule type" value="Genomic_DNA"/>
</dbReference>
<feature type="domain" description="FCP1 homology" evidence="6">
    <location>
        <begin position="59"/>
        <end position="212"/>
    </location>
</feature>
<keyword evidence="8" id="KW-1185">Reference proteome</keyword>
<feature type="zinc finger region" description="C3H1-type" evidence="1">
    <location>
        <begin position="294"/>
        <end position="319"/>
    </location>
</feature>
<dbReference type="InterPro" id="IPR036412">
    <property type="entry name" value="HAD-like_sf"/>
</dbReference>
<comment type="subcellular location">
    <subcellularLocation>
        <location evidence="2">Mitochondrion inner membrane</location>
        <topology evidence="2">Single-pass membrane protein</topology>
    </subcellularLocation>
</comment>
<feature type="compositionally biased region" description="Polar residues" evidence="4">
    <location>
        <begin position="511"/>
        <end position="525"/>
    </location>
</feature>
<dbReference type="InterPro" id="IPR050365">
    <property type="entry name" value="TIM50"/>
</dbReference>
<keyword evidence="1" id="KW-0863">Zinc-finger</keyword>
<dbReference type="GeneID" id="39982463"/>
<protein>
    <recommendedName>
        <fullName evidence="2">Mitochondrial import inner membrane translocase subunit TIM50</fullName>
    </recommendedName>
</protein>
<evidence type="ECO:0000256" key="4">
    <source>
        <dbReference type="SAM" id="MobiDB-lite"/>
    </source>
</evidence>
<dbReference type="Proteomes" id="UP000192257">
    <property type="component" value="Unassembled WGS sequence"/>
</dbReference>
<dbReference type="GO" id="GO:0015031">
    <property type="term" value="P:protein transport"/>
    <property type="evidence" value="ECO:0007669"/>
    <property type="project" value="UniProtKB-KW"/>
</dbReference>
<name>A0A1X0P5X7_9TRYP</name>
<dbReference type="PANTHER" id="PTHR12210">
    <property type="entry name" value="DULLARD PROTEIN PHOSPHATASE"/>
    <property type="match status" value="1"/>
</dbReference>
<evidence type="ECO:0000256" key="1">
    <source>
        <dbReference type="PROSITE-ProRule" id="PRU00723"/>
    </source>
</evidence>
<feature type="domain" description="C3H1-type" evidence="5">
    <location>
        <begin position="294"/>
        <end position="319"/>
    </location>
</feature>
<dbReference type="AlphaFoldDB" id="A0A1X0P5X7"/>
<comment type="subunit">
    <text evidence="2">Component of the TIM23 complex.</text>
</comment>
<feature type="coiled-coil region" evidence="3">
    <location>
        <begin position="222"/>
        <end position="258"/>
    </location>
</feature>
<keyword evidence="2" id="KW-0496">Mitochondrion</keyword>
<dbReference type="Gene3D" id="3.40.50.1000">
    <property type="entry name" value="HAD superfamily/HAD-like"/>
    <property type="match status" value="1"/>
</dbReference>
<evidence type="ECO:0000259" key="5">
    <source>
        <dbReference type="PROSITE" id="PS50103"/>
    </source>
</evidence>
<organism evidence="7 8">
    <name type="scientific">Trypanosoma theileri</name>
    <dbReference type="NCBI Taxonomy" id="67003"/>
    <lineage>
        <taxon>Eukaryota</taxon>
        <taxon>Discoba</taxon>
        <taxon>Euglenozoa</taxon>
        <taxon>Kinetoplastea</taxon>
        <taxon>Metakinetoplastina</taxon>
        <taxon>Trypanosomatida</taxon>
        <taxon>Trypanosomatidae</taxon>
        <taxon>Trypanosoma</taxon>
    </lineage>
</organism>
<keyword evidence="1" id="KW-0479">Metal-binding</keyword>
<evidence type="ECO:0000256" key="3">
    <source>
        <dbReference type="SAM" id="Coils"/>
    </source>
</evidence>
<evidence type="ECO:0000259" key="6">
    <source>
        <dbReference type="PROSITE" id="PS50969"/>
    </source>
</evidence>
<dbReference type="VEuPathDB" id="TriTrypDB:TM35_000044890"/>
<dbReference type="InterPro" id="IPR023214">
    <property type="entry name" value="HAD_sf"/>
</dbReference>
<dbReference type="Pfam" id="PF03031">
    <property type="entry name" value="NIF"/>
    <property type="match status" value="1"/>
</dbReference>
<proteinExistence type="inferred from homology"/>
<dbReference type="PROSITE" id="PS50103">
    <property type="entry name" value="ZF_C3H1"/>
    <property type="match status" value="1"/>
</dbReference>
<keyword evidence="2" id="KW-0813">Transport</keyword>
<comment type="caution">
    <text evidence="7">The sequence shown here is derived from an EMBL/GenBank/DDBJ whole genome shotgun (WGS) entry which is preliminary data.</text>
</comment>
<evidence type="ECO:0000256" key="2">
    <source>
        <dbReference type="RuleBase" id="RU365079"/>
    </source>
</evidence>
<dbReference type="RefSeq" id="XP_028886341.1">
    <property type="nucleotide sequence ID" value="XM_029022683.1"/>
</dbReference>
<dbReference type="GO" id="GO:0008270">
    <property type="term" value="F:zinc ion binding"/>
    <property type="evidence" value="ECO:0007669"/>
    <property type="project" value="UniProtKB-KW"/>
</dbReference>